<accession>A0AAV4MDW8</accession>
<dbReference type="InterPro" id="IPR001806">
    <property type="entry name" value="Small_GTPase"/>
</dbReference>
<dbReference type="PRINTS" id="PR00449">
    <property type="entry name" value="RASTRNSFRMNG"/>
</dbReference>
<name>A0AAV4MDW8_9ARAC</name>
<evidence type="ECO:0000256" key="2">
    <source>
        <dbReference type="ARBA" id="ARBA00023134"/>
    </source>
</evidence>
<dbReference type="GO" id="GO:0001667">
    <property type="term" value="P:ameboidal-type cell migration"/>
    <property type="evidence" value="ECO:0007669"/>
    <property type="project" value="UniProtKB-ARBA"/>
</dbReference>
<dbReference type="PANTHER" id="PTHR24072">
    <property type="entry name" value="RHO FAMILY GTPASE"/>
    <property type="match status" value="1"/>
</dbReference>
<reference evidence="3 4" key="1">
    <citation type="submission" date="2021-06" db="EMBL/GenBank/DDBJ databases">
        <title>Caerostris darwini draft genome.</title>
        <authorList>
            <person name="Kono N."/>
            <person name="Arakawa K."/>
        </authorList>
    </citation>
    <scope>NUCLEOTIDE SEQUENCE [LARGE SCALE GENOMIC DNA]</scope>
</reference>
<keyword evidence="1" id="KW-0547">Nucleotide-binding</keyword>
<dbReference type="GO" id="GO:0003924">
    <property type="term" value="F:GTPase activity"/>
    <property type="evidence" value="ECO:0007669"/>
    <property type="project" value="InterPro"/>
</dbReference>
<dbReference type="EMBL" id="BPLQ01000360">
    <property type="protein sequence ID" value="GIX70367.1"/>
    <property type="molecule type" value="Genomic_DNA"/>
</dbReference>
<keyword evidence="4" id="KW-1185">Reference proteome</keyword>
<dbReference type="InterPro" id="IPR003578">
    <property type="entry name" value="Small_GTPase_Rho"/>
</dbReference>
<dbReference type="SUPFAM" id="SSF52540">
    <property type="entry name" value="P-loop containing nucleoside triphosphate hydrolases"/>
    <property type="match status" value="1"/>
</dbReference>
<dbReference type="GO" id="GO:0035099">
    <property type="term" value="P:hemocyte migration"/>
    <property type="evidence" value="ECO:0007669"/>
    <property type="project" value="UniProtKB-ARBA"/>
</dbReference>
<dbReference type="GO" id="GO:0005525">
    <property type="term" value="F:GTP binding"/>
    <property type="evidence" value="ECO:0007669"/>
    <property type="project" value="UniProtKB-KW"/>
</dbReference>
<dbReference type="GO" id="GO:0022412">
    <property type="term" value="P:cellular process involved in reproduction in multicellular organism"/>
    <property type="evidence" value="ECO:0007669"/>
    <property type="project" value="UniProtKB-ARBA"/>
</dbReference>
<dbReference type="Pfam" id="PF00071">
    <property type="entry name" value="Ras"/>
    <property type="match status" value="1"/>
</dbReference>
<dbReference type="GO" id="GO:0035006">
    <property type="term" value="P:melanization defense response"/>
    <property type="evidence" value="ECO:0007669"/>
    <property type="project" value="UniProtKB-ARBA"/>
</dbReference>
<dbReference type="AlphaFoldDB" id="A0AAV4MDW8"/>
<protein>
    <submittedName>
        <fullName evidence="3">Uncharacterized protein</fullName>
    </submittedName>
</protein>
<dbReference type="Proteomes" id="UP001054837">
    <property type="component" value="Unassembled WGS sequence"/>
</dbReference>
<evidence type="ECO:0000313" key="3">
    <source>
        <dbReference type="EMBL" id="GIX70367.1"/>
    </source>
</evidence>
<dbReference type="Gene3D" id="3.40.50.300">
    <property type="entry name" value="P-loop containing nucleotide triphosphate hydrolases"/>
    <property type="match status" value="1"/>
</dbReference>
<gene>
    <name evidence="3" type="ORF">CDAR_408721</name>
</gene>
<dbReference type="GO" id="GO:0007264">
    <property type="term" value="P:small GTPase-mediated signal transduction"/>
    <property type="evidence" value="ECO:0007669"/>
    <property type="project" value="InterPro"/>
</dbReference>
<comment type="caution">
    <text evidence="3">The sequence shown here is derived from an EMBL/GenBank/DDBJ whole genome shotgun (WGS) entry which is preliminary data.</text>
</comment>
<organism evidence="3 4">
    <name type="scientific">Caerostris darwini</name>
    <dbReference type="NCBI Taxonomy" id="1538125"/>
    <lineage>
        <taxon>Eukaryota</taxon>
        <taxon>Metazoa</taxon>
        <taxon>Ecdysozoa</taxon>
        <taxon>Arthropoda</taxon>
        <taxon>Chelicerata</taxon>
        <taxon>Arachnida</taxon>
        <taxon>Araneae</taxon>
        <taxon>Araneomorphae</taxon>
        <taxon>Entelegynae</taxon>
        <taxon>Araneoidea</taxon>
        <taxon>Araneidae</taxon>
        <taxon>Caerostris</taxon>
    </lineage>
</organism>
<evidence type="ECO:0000313" key="4">
    <source>
        <dbReference type="Proteomes" id="UP001054837"/>
    </source>
</evidence>
<dbReference type="InterPro" id="IPR027417">
    <property type="entry name" value="P-loop_NTPase"/>
</dbReference>
<sequence length="213" mass="23861">MACQSGFESKPSQKISDLNIVYVFVFGDRNTGKTTLIDSLTTRRISDPHLPSFQHVNESDRMTGKGMVTLRLLELTREQLMLPEISEVCHAAKHVFLFVCAIDDLVGFKSLYEKWIPYVRWTFGCTVATVLLGNKIDLKNDPNFKINNPDYDDAVSLLHKGIFDVDYAFECSALTGDQVDAVICEIAKLGNGTRPLISDENCLMLSGNEFVEN</sequence>
<proteinExistence type="predicted"/>
<keyword evidence="2" id="KW-0342">GTP-binding</keyword>
<evidence type="ECO:0000256" key="1">
    <source>
        <dbReference type="ARBA" id="ARBA00022741"/>
    </source>
</evidence>
<dbReference type="GO" id="GO:0003006">
    <property type="term" value="P:developmental process involved in reproduction"/>
    <property type="evidence" value="ECO:0007669"/>
    <property type="project" value="UniProtKB-ARBA"/>
</dbReference>